<gene>
    <name evidence="5" type="ORF">AALO_G00035880</name>
</gene>
<dbReference type="PANTHER" id="PTHR24100:SF130">
    <property type="entry name" value="BUTYROPHILIN-LIKE PROTEIN 9"/>
    <property type="match status" value="1"/>
</dbReference>
<evidence type="ECO:0000313" key="5">
    <source>
        <dbReference type="EMBL" id="KAG5282893.1"/>
    </source>
</evidence>
<dbReference type="SUPFAM" id="SSF48726">
    <property type="entry name" value="Immunoglobulin"/>
    <property type="match status" value="1"/>
</dbReference>
<dbReference type="GO" id="GO:0009897">
    <property type="term" value="C:external side of plasma membrane"/>
    <property type="evidence" value="ECO:0007669"/>
    <property type="project" value="TreeGrafter"/>
</dbReference>
<dbReference type="InterPro" id="IPR013783">
    <property type="entry name" value="Ig-like_fold"/>
</dbReference>
<dbReference type="GO" id="GO:0005102">
    <property type="term" value="F:signaling receptor binding"/>
    <property type="evidence" value="ECO:0007669"/>
    <property type="project" value="TreeGrafter"/>
</dbReference>
<dbReference type="Pfam" id="PF07686">
    <property type="entry name" value="V-set"/>
    <property type="match status" value="1"/>
</dbReference>
<protein>
    <recommendedName>
        <fullName evidence="4">Ig-like domain-containing protein</fullName>
    </recommendedName>
</protein>
<dbReference type="GO" id="GO:0050852">
    <property type="term" value="P:T cell receptor signaling pathway"/>
    <property type="evidence" value="ECO:0007669"/>
    <property type="project" value="TreeGrafter"/>
</dbReference>
<dbReference type="InterPro" id="IPR013106">
    <property type="entry name" value="Ig_V-set"/>
</dbReference>
<dbReference type="Gene3D" id="2.60.40.10">
    <property type="entry name" value="Immunoglobulins"/>
    <property type="match status" value="1"/>
</dbReference>
<accession>A0AAV6H6B7</accession>
<sequence>MATGGTDNGFKLVISGRPVKCNEGDDVTLPCHLSPETSVVAMEIRWFRWTDVVYLYKNGDVIEGKGYEGKVSVDPQGLQRGGVSLRLRGCTWGHDKGVYTCQVICEGQLEETRVGLEIRRPKRGKYQRGLFGFL</sequence>
<organism evidence="5 6">
    <name type="scientific">Alosa alosa</name>
    <name type="common">allis shad</name>
    <dbReference type="NCBI Taxonomy" id="278164"/>
    <lineage>
        <taxon>Eukaryota</taxon>
        <taxon>Metazoa</taxon>
        <taxon>Chordata</taxon>
        <taxon>Craniata</taxon>
        <taxon>Vertebrata</taxon>
        <taxon>Euteleostomi</taxon>
        <taxon>Actinopterygii</taxon>
        <taxon>Neopterygii</taxon>
        <taxon>Teleostei</taxon>
        <taxon>Clupei</taxon>
        <taxon>Clupeiformes</taxon>
        <taxon>Clupeoidei</taxon>
        <taxon>Clupeidae</taxon>
        <taxon>Alosa</taxon>
    </lineage>
</organism>
<evidence type="ECO:0000313" key="6">
    <source>
        <dbReference type="Proteomes" id="UP000823561"/>
    </source>
</evidence>
<keyword evidence="2" id="KW-0472">Membrane</keyword>
<dbReference type="InterPro" id="IPR007110">
    <property type="entry name" value="Ig-like_dom"/>
</dbReference>
<dbReference type="PANTHER" id="PTHR24100">
    <property type="entry name" value="BUTYROPHILIN"/>
    <property type="match status" value="1"/>
</dbReference>
<evidence type="ECO:0000256" key="1">
    <source>
        <dbReference type="ARBA" id="ARBA00004370"/>
    </source>
</evidence>
<comment type="caution">
    <text evidence="5">The sequence shown here is derived from an EMBL/GenBank/DDBJ whole genome shotgun (WGS) entry which is preliminary data.</text>
</comment>
<comment type="subcellular location">
    <subcellularLocation>
        <location evidence="1">Membrane</location>
    </subcellularLocation>
</comment>
<evidence type="ECO:0000256" key="2">
    <source>
        <dbReference type="ARBA" id="ARBA00023136"/>
    </source>
</evidence>
<dbReference type="InterPro" id="IPR036179">
    <property type="entry name" value="Ig-like_dom_sf"/>
</dbReference>
<dbReference type="SMART" id="SM00409">
    <property type="entry name" value="IG"/>
    <property type="match status" value="1"/>
</dbReference>
<keyword evidence="6" id="KW-1185">Reference proteome</keyword>
<dbReference type="InterPro" id="IPR003599">
    <property type="entry name" value="Ig_sub"/>
</dbReference>
<dbReference type="PROSITE" id="PS50835">
    <property type="entry name" value="IG_LIKE"/>
    <property type="match status" value="1"/>
</dbReference>
<evidence type="ECO:0000256" key="3">
    <source>
        <dbReference type="ARBA" id="ARBA00023319"/>
    </source>
</evidence>
<reference evidence="5" key="1">
    <citation type="submission" date="2020-10" db="EMBL/GenBank/DDBJ databases">
        <title>Chromosome-scale genome assembly of the Allis shad, Alosa alosa.</title>
        <authorList>
            <person name="Margot Z."/>
            <person name="Christophe K."/>
            <person name="Cabau C."/>
            <person name="Louis A."/>
            <person name="Berthelot C."/>
            <person name="Parey E."/>
            <person name="Roest Crollius H."/>
            <person name="Montfort J."/>
            <person name="Robinson-Rechavi M."/>
            <person name="Bucao C."/>
            <person name="Bouchez O."/>
            <person name="Gislard M."/>
            <person name="Lluch J."/>
            <person name="Milhes M."/>
            <person name="Lampietro C."/>
            <person name="Lopez Roques C."/>
            <person name="Donnadieu C."/>
            <person name="Braasch I."/>
            <person name="Desvignes T."/>
            <person name="Postlethwait J."/>
            <person name="Bobe J."/>
            <person name="Guiguen Y."/>
        </authorList>
    </citation>
    <scope>NUCLEOTIDE SEQUENCE</scope>
    <source>
        <strain evidence="5">M-15738</strain>
        <tissue evidence="5">Blood</tissue>
    </source>
</reference>
<proteinExistence type="predicted"/>
<keyword evidence="3" id="KW-0393">Immunoglobulin domain</keyword>
<feature type="domain" description="Ig-like" evidence="4">
    <location>
        <begin position="23"/>
        <end position="103"/>
    </location>
</feature>
<dbReference type="AlphaFoldDB" id="A0AAV6H6B7"/>
<dbReference type="EMBL" id="JADWDJ010000003">
    <property type="protein sequence ID" value="KAG5282893.1"/>
    <property type="molecule type" value="Genomic_DNA"/>
</dbReference>
<dbReference type="GO" id="GO:0001817">
    <property type="term" value="P:regulation of cytokine production"/>
    <property type="evidence" value="ECO:0007669"/>
    <property type="project" value="TreeGrafter"/>
</dbReference>
<name>A0AAV6H6B7_9TELE</name>
<evidence type="ECO:0000259" key="4">
    <source>
        <dbReference type="PROSITE" id="PS50835"/>
    </source>
</evidence>
<dbReference type="Proteomes" id="UP000823561">
    <property type="component" value="Chromosome 3"/>
</dbReference>
<dbReference type="InterPro" id="IPR050504">
    <property type="entry name" value="IgSF_BTN/MOG"/>
</dbReference>